<dbReference type="PANTHER" id="PTHR43277:SF3">
    <property type="entry name" value="DECARBOXYLASE, PUTATIVE-RELATED"/>
    <property type="match status" value="1"/>
</dbReference>
<evidence type="ECO:0000313" key="9">
    <source>
        <dbReference type="Proteomes" id="UP000824241"/>
    </source>
</evidence>
<evidence type="ECO:0000256" key="5">
    <source>
        <dbReference type="ARBA" id="ARBA00023239"/>
    </source>
</evidence>
<evidence type="ECO:0000256" key="1">
    <source>
        <dbReference type="ARBA" id="ARBA00001933"/>
    </source>
</evidence>
<keyword evidence="5" id="KW-0456">Lyase</keyword>
<dbReference type="InterPro" id="IPR015421">
    <property type="entry name" value="PyrdxlP-dep_Trfase_major"/>
</dbReference>
<dbReference type="InterPro" id="IPR000310">
    <property type="entry name" value="Orn/Lys/Arg_deCO2ase_major_dom"/>
</dbReference>
<dbReference type="InterPro" id="IPR008286">
    <property type="entry name" value="Prn/Lys/Arg_de-COase_C"/>
</dbReference>
<dbReference type="GO" id="GO:0016831">
    <property type="term" value="F:carboxy-lyase activity"/>
    <property type="evidence" value="ECO:0007669"/>
    <property type="project" value="UniProtKB-KW"/>
</dbReference>
<keyword evidence="3" id="KW-0210">Decarboxylase</keyword>
<evidence type="ECO:0000256" key="2">
    <source>
        <dbReference type="ARBA" id="ARBA00010671"/>
    </source>
</evidence>
<dbReference type="SUPFAM" id="SSF53383">
    <property type="entry name" value="PLP-dependent transferases"/>
    <property type="match status" value="1"/>
</dbReference>
<evidence type="ECO:0000256" key="3">
    <source>
        <dbReference type="ARBA" id="ARBA00022793"/>
    </source>
</evidence>
<dbReference type="AlphaFoldDB" id="A0A9D1J4M8"/>
<dbReference type="InterPro" id="IPR015424">
    <property type="entry name" value="PyrdxlP-dep_Trfase"/>
</dbReference>
<evidence type="ECO:0000313" key="8">
    <source>
        <dbReference type="EMBL" id="HIR60832.1"/>
    </source>
</evidence>
<protein>
    <submittedName>
        <fullName evidence="8">Amino acid decarboxylase</fullName>
    </submittedName>
</protein>
<feature type="domain" description="Orn/Lys/Arg decarboxylase C-terminal" evidence="7">
    <location>
        <begin position="384"/>
        <end position="439"/>
    </location>
</feature>
<dbReference type="InterPro" id="IPR036633">
    <property type="entry name" value="Prn/Lys/Arg_de-COase_C_sf"/>
</dbReference>
<dbReference type="InterPro" id="IPR052357">
    <property type="entry name" value="Orn_Lys_Arg_decarboxylase-I"/>
</dbReference>
<dbReference type="Pfam" id="PF03711">
    <property type="entry name" value="OKR_DC_1_C"/>
    <property type="match status" value="1"/>
</dbReference>
<dbReference type="Pfam" id="PF01276">
    <property type="entry name" value="OKR_DC_1"/>
    <property type="match status" value="1"/>
</dbReference>
<reference evidence="8" key="2">
    <citation type="journal article" date="2021" name="PeerJ">
        <title>Extensive microbial diversity within the chicken gut microbiome revealed by metagenomics and culture.</title>
        <authorList>
            <person name="Gilroy R."/>
            <person name="Ravi A."/>
            <person name="Getino M."/>
            <person name="Pursley I."/>
            <person name="Horton D.L."/>
            <person name="Alikhan N.F."/>
            <person name="Baker D."/>
            <person name="Gharbi K."/>
            <person name="Hall N."/>
            <person name="Watson M."/>
            <person name="Adriaenssens E.M."/>
            <person name="Foster-Nyarko E."/>
            <person name="Jarju S."/>
            <person name="Secka A."/>
            <person name="Antonio M."/>
            <person name="Oren A."/>
            <person name="Chaudhuri R.R."/>
            <person name="La Ragione R."/>
            <person name="Hildebrand F."/>
            <person name="Pallen M.J."/>
        </authorList>
    </citation>
    <scope>NUCLEOTIDE SEQUENCE</scope>
    <source>
        <strain evidence="8">CHK189-12415</strain>
    </source>
</reference>
<dbReference type="SUPFAM" id="SSF55904">
    <property type="entry name" value="Ornithine decarboxylase C-terminal domain"/>
    <property type="match status" value="1"/>
</dbReference>
<evidence type="ECO:0000259" key="6">
    <source>
        <dbReference type="Pfam" id="PF01276"/>
    </source>
</evidence>
<comment type="caution">
    <text evidence="8">The sequence shown here is derived from an EMBL/GenBank/DDBJ whole genome shotgun (WGS) entry which is preliminary data.</text>
</comment>
<name>A0A9D1J4M8_9FIRM</name>
<accession>A0A9D1J4M8</accession>
<evidence type="ECO:0000256" key="4">
    <source>
        <dbReference type="ARBA" id="ARBA00022898"/>
    </source>
</evidence>
<feature type="domain" description="Orn/Lys/Arg decarboxylases family 1 pyridoxal-P attachment site" evidence="6">
    <location>
        <begin position="2"/>
        <end position="281"/>
    </location>
</feature>
<reference evidence="8" key="1">
    <citation type="submission" date="2020-10" db="EMBL/GenBank/DDBJ databases">
        <authorList>
            <person name="Gilroy R."/>
        </authorList>
    </citation>
    <scope>NUCLEOTIDE SEQUENCE</scope>
    <source>
        <strain evidence="8">CHK189-12415</strain>
    </source>
</reference>
<dbReference type="Proteomes" id="UP000824241">
    <property type="component" value="Unassembled WGS sequence"/>
</dbReference>
<evidence type="ECO:0000259" key="7">
    <source>
        <dbReference type="Pfam" id="PF03711"/>
    </source>
</evidence>
<dbReference type="EMBL" id="DVHA01000151">
    <property type="protein sequence ID" value="HIR60832.1"/>
    <property type="molecule type" value="Genomic_DNA"/>
</dbReference>
<comment type="similarity">
    <text evidence="2">Belongs to the Orn/Lys/Arg decarboxylase class-I family.</text>
</comment>
<dbReference type="Gene3D" id="3.90.100.10">
    <property type="entry name" value="Orn/Lys/Arg decarboxylase, C-terminal domain"/>
    <property type="match status" value="1"/>
</dbReference>
<keyword evidence="4" id="KW-0663">Pyridoxal phosphate</keyword>
<proteinExistence type="inferred from homology"/>
<sequence length="452" mass="48216">MTPITDFLTAYAHAGFTRFHMPGHKGAPPESFPAFLRAACPYDLTEIKGADELYEPEGIIARSEGSAAALYGSGWTAFSAGGSTLCILTMVAAALRAAGTPEGGEVIAARNAHLSFVNACVHVGAKIRWLMPPYDRETGLCLPVTAGEVAAAMDAHPAAKVVYITSPDYYGVQADVKGIAEVVHEKGGLVLVDNAHGAHLTAFPGRHPMEAGADLCCDSPHKTLPVLTGGSLLHCRAGMEAVFPKESVKRLMTLYGSTSPSYLIMASLEQAVNWMAGEGKAAFRALETRWESLKTALLETGLPLLFRVTDSTKITIDAFQAGYTADELAESLRAAKMEPEYAGGGKVVLMLSPQTPGRDYDRLLSWAKTLPKRPAIPYPDAFIAPEPAMTPREAFYRESELKPVAECLGRIAAETRITCPPGVPVVVAGEKIGESEKKLLLDSGIFSLNVLK</sequence>
<dbReference type="Gene3D" id="3.40.640.10">
    <property type="entry name" value="Type I PLP-dependent aspartate aminotransferase-like (Major domain)"/>
    <property type="match status" value="1"/>
</dbReference>
<organism evidence="8 9">
    <name type="scientific">Candidatus Faecivivens stercoravium</name>
    <dbReference type="NCBI Taxonomy" id="2840803"/>
    <lineage>
        <taxon>Bacteria</taxon>
        <taxon>Bacillati</taxon>
        <taxon>Bacillota</taxon>
        <taxon>Clostridia</taxon>
        <taxon>Eubacteriales</taxon>
        <taxon>Oscillospiraceae</taxon>
        <taxon>Oscillospiraceae incertae sedis</taxon>
        <taxon>Candidatus Faecivivens</taxon>
    </lineage>
</organism>
<dbReference type="PANTHER" id="PTHR43277">
    <property type="entry name" value="ARGININE DECARBOXYLASE"/>
    <property type="match status" value="1"/>
</dbReference>
<comment type="cofactor">
    <cofactor evidence="1">
        <name>pyridoxal 5'-phosphate</name>
        <dbReference type="ChEBI" id="CHEBI:597326"/>
    </cofactor>
</comment>
<gene>
    <name evidence="8" type="ORF">IAB37_04580</name>
</gene>